<organism evidence="2 3">
    <name type="scientific">Saccharopolyspora elongata</name>
    <dbReference type="NCBI Taxonomy" id="2530387"/>
    <lineage>
        <taxon>Bacteria</taxon>
        <taxon>Bacillati</taxon>
        <taxon>Actinomycetota</taxon>
        <taxon>Actinomycetes</taxon>
        <taxon>Pseudonocardiales</taxon>
        <taxon>Pseudonocardiaceae</taxon>
        <taxon>Saccharopolyspora</taxon>
    </lineage>
</organism>
<sequence>MNLLKKFGAVIAACTFTALISVPADASVGSAEQADVSPKALLVCSHPTFGTLNVREAPSTGSRVVRRIDGCGARTEYPALEGESYWCDEHRGGRTWMKAFDLNTNAYIGWFAEYCASIQ</sequence>
<gene>
    <name evidence="2" type="ORF">E1288_01525</name>
</gene>
<protein>
    <recommendedName>
        <fullName evidence="4">SH3 domain-containing protein</fullName>
    </recommendedName>
</protein>
<dbReference type="EMBL" id="SMKW01000001">
    <property type="protein sequence ID" value="TDD56773.1"/>
    <property type="molecule type" value="Genomic_DNA"/>
</dbReference>
<accession>A0A4R4ZE71</accession>
<evidence type="ECO:0000256" key="1">
    <source>
        <dbReference type="SAM" id="SignalP"/>
    </source>
</evidence>
<dbReference type="Proteomes" id="UP000294947">
    <property type="component" value="Unassembled WGS sequence"/>
</dbReference>
<comment type="caution">
    <text evidence="2">The sequence shown here is derived from an EMBL/GenBank/DDBJ whole genome shotgun (WGS) entry which is preliminary data.</text>
</comment>
<keyword evidence="1" id="KW-0732">Signal</keyword>
<dbReference type="AlphaFoldDB" id="A0A4R4ZE71"/>
<name>A0A4R4ZE71_9PSEU</name>
<dbReference type="RefSeq" id="WP_132479457.1">
    <property type="nucleotide sequence ID" value="NZ_SMKW01000001.1"/>
</dbReference>
<proteinExistence type="predicted"/>
<reference evidence="2 3" key="1">
    <citation type="submission" date="2019-03" db="EMBL/GenBank/DDBJ databases">
        <title>Draft genome sequences of novel Actinobacteria.</title>
        <authorList>
            <person name="Sahin N."/>
            <person name="Ay H."/>
            <person name="Saygin H."/>
        </authorList>
    </citation>
    <scope>NUCLEOTIDE SEQUENCE [LARGE SCALE GENOMIC DNA]</scope>
    <source>
        <strain evidence="2 3">7K502</strain>
    </source>
</reference>
<evidence type="ECO:0000313" key="3">
    <source>
        <dbReference type="Proteomes" id="UP000294947"/>
    </source>
</evidence>
<evidence type="ECO:0000313" key="2">
    <source>
        <dbReference type="EMBL" id="TDD56773.1"/>
    </source>
</evidence>
<feature type="signal peptide" evidence="1">
    <location>
        <begin position="1"/>
        <end position="26"/>
    </location>
</feature>
<keyword evidence="3" id="KW-1185">Reference proteome</keyword>
<evidence type="ECO:0008006" key="4">
    <source>
        <dbReference type="Google" id="ProtNLM"/>
    </source>
</evidence>
<feature type="chain" id="PRO_5020507111" description="SH3 domain-containing protein" evidence="1">
    <location>
        <begin position="27"/>
        <end position="119"/>
    </location>
</feature>